<dbReference type="Proteomes" id="UP000244013">
    <property type="component" value="Unassembled WGS sequence"/>
</dbReference>
<evidence type="ECO:0000256" key="8">
    <source>
        <dbReference type="RuleBase" id="RU003960"/>
    </source>
</evidence>
<dbReference type="GO" id="GO:0019354">
    <property type="term" value="P:siroheme biosynthetic process"/>
    <property type="evidence" value="ECO:0007669"/>
    <property type="project" value="UniProtKB-UniPathway"/>
</dbReference>
<dbReference type="InterPro" id="IPR000878">
    <property type="entry name" value="4pyrrol_Mease"/>
</dbReference>
<name>A0A2T5TWI6_9SPHN</name>
<dbReference type="GO" id="GO:0032259">
    <property type="term" value="P:methylation"/>
    <property type="evidence" value="ECO:0007669"/>
    <property type="project" value="UniProtKB-KW"/>
</dbReference>
<comment type="pathway">
    <text evidence="7">Porphyrin-containing compound metabolism; siroheme biosynthesis; precorrin-2 from uroporphyrinogen III: step 1/1.</text>
</comment>
<comment type="caution">
    <text evidence="10">The sequence shown here is derived from an EMBL/GenBank/DDBJ whole genome shotgun (WGS) entry which is preliminary data.</text>
</comment>
<evidence type="ECO:0000256" key="4">
    <source>
        <dbReference type="ARBA" id="ARBA00022679"/>
    </source>
</evidence>
<accession>A0A2T5TWI6</accession>
<dbReference type="NCBIfam" id="NF004790">
    <property type="entry name" value="PRK06136.1"/>
    <property type="match status" value="1"/>
</dbReference>
<dbReference type="UniPathway" id="UPA00262">
    <property type="reaction ID" value="UER00211"/>
</dbReference>
<evidence type="ECO:0000313" key="10">
    <source>
        <dbReference type="EMBL" id="PTW43627.1"/>
    </source>
</evidence>
<dbReference type="InterPro" id="IPR050161">
    <property type="entry name" value="Siro_Cobalamin_biosynth"/>
</dbReference>
<evidence type="ECO:0000256" key="1">
    <source>
        <dbReference type="ARBA" id="ARBA00005879"/>
    </source>
</evidence>
<dbReference type="PROSITE" id="PS00840">
    <property type="entry name" value="SUMT_2"/>
    <property type="match status" value="1"/>
</dbReference>
<dbReference type="SUPFAM" id="SSF53790">
    <property type="entry name" value="Tetrapyrrole methylase"/>
    <property type="match status" value="1"/>
</dbReference>
<keyword evidence="6" id="KW-0627">Porphyrin biosynthesis</keyword>
<keyword evidence="3 8" id="KW-0489">Methyltransferase</keyword>
<dbReference type="InterPro" id="IPR014776">
    <property type="entry name" value="4pyrrole_Mease_sub2"/>
</dbReference>
<dbReference type="NCBIfam" id="TIGR01469">
    <property type="entry name" value="cobA_cysG_Cterm"/>
    <property type="match status" value="1"/>
</dbReference>
<comment type="similarity">
    <text evidence="1 8">Belongs to the precorrin methyltransferase family.</text>
</comment>
<reference evidence="10 11" key="1">
    <citation type="submission" date="2018-04" db="EMBL/GenBank/DDBJ databases">
        <title>Genomic Encyclopedia of Type Strains, Phase III (KMG-III): the genomes of soil and plant-associated and newly described type strains.</title>
        <authorList>
            <person name="Whitman W."/>
        </authorList>
    </citation>
    <scope>NUCLEOTIDE SEQUENCE [LARGE SCALE GENOMIC DNA]</scope>
    <source>
        <strain evidence="10 11">MA-olki</strain>
    </source>
</reference>
<evidence type="ECO:0000256" key="5">
    <source>
        <dbReference type="ARBA" id="ARBA00022691"/>
    </source>
</evidence>
<dbReference type="AlphaFoldDB" id="A0A2T5TWI6"/>
<dbReference type="FunFam" id="3.40.1010.10:FF:000001">
    <property type="entry name" value="Siroheme synthase"/>
    <property type="match status" value="1"/>
</dbReference>
<sequence length="272" mass="27971">MSHDFTPGSVWLVGAGPGDPDLLTRKAERLIAAADVVFYDALVGPGVLALIPARTEVVSVGKRSGRHSKDQVSINVLLARAARAGKRVVRLKGGDPSIFGRSTEELDHLAANGITVRICPGITAASAAAASGGASLTLRGLARKLTFVTAHARAGEALDLDWTALAASDATLAIYMGRAAAAEVSRNLIAAGRAPDTPVMVAVNVSLPTERIIRGRLSALAFLVETISDCDPSLLLIGEAVAAAPNEGTGYSGLLSTVAARVNQMLPEGSLH</sequence>
<dbReference type="PANTHER" id="PTHR45790:SF3">
    <property type="entry name" value="S-ADENOSYL-L-METHIONINE-DEPENDENT UROPORPHYRINOGEN III METHYLTRANSFERASE, CHLOROPLASTIC"/>
    <property type="match status" value="1"/>
</dbReference>
<dbReference type="EMBL" id="QAYE01000017">
    <property type="protein sequence ID" value="PTW43627.1"/>
    <property type="molecule type" value="Genomic_DNA"/>
</dbReference>
<dbReference type="GO" id="GO:0004851">
    <property type="term" value="F:uroporphyrin-III C-methyltransferase activity"/>
    <property type="evidence" value="ECO:0007669"/>
    <property type="project" value="UniProtKB-EC"/>
</dbReference>
<dbReference type="InterPro" id="IPR014777">
    <property type="entry name" value="4pyrrole_Mease_sub1"/>
</dbReference>
<evidence type="ECO:0000256" key="7">
    <source>
        <dbReference type="ARBA" id="ARBA00025705"/>
    </source>
</evidence>
<dbReference type="Gene3D" id="3.40.1010.10">
    <property type="entry name" value="Cobalt-precorrin-4 Transmethylase, Domain 1"/>
    <property type="match status" value="1"/>
</dbReference>
<dbReference type="OrthoDB" id="9815856at2"/>
<proteinExistence type="inferred from homology"/>
<dbReference type="InterPro" id="IPR035996">
    <property type="entry name" value="4pyrrol_Methylase_sf"/>
</dbReference>
<dbReference type="Pfam" id="PF00590">
    <property type="entry name" value="TP_methylase"/>
    <property type="match status" value="1"/>
</dbReference>
<evidence type="ECO:0000313" key="11">
    <source>
        <dbReference type="Proteomes" id="UP000244013"/>
    </source>
</evidence>
<protein>
    <recommendedName>
        <fullName evidence="2">uroporphyrinogen-III C-methyltransferase</fullName>
        <ecNumber evidence="2">2.1.1.107</ecNumber>
    </recommendedName>
</protein>
<dbReference type="InterPro" id="IPR006366">
    <property type="entry name" value="CobA/CysG_C"/>
</dbReference>
<dbReference type="PANTHER" id="PTHR45790">
    <property type="entry name" value="SIROHEME SYNTHASE-RELATED"/>
    <property type="match status" value="1"/>
</dbReference>
<dbReference type="GeneID" id="91007827"/>
<evidence type="ECO:0000259" key="9">
    <source>
        <dbReference type="Pfam" id="PF00590"/>
    </source>
</evidence>
<evidence type="ECO:0000256" key="6">
    <source>
        <dbReference type="ARBA" id="ARBA00023244"/>
    </source>
</evidence>
<dbReference type="RefSeq" id="WP_082441130.1">
    <property type="nucleotide sequence ID" value="NZ_QAYE01000017.1"/>
</dbReference>
<evidence type="ECO:0000256" key="2">
    <source>
        <dbReference type="ARBA" id="ARBA00012162"/>
    </source>
</evidence>
<feature type="domain" description="Tetrapyrrole methylase" evidence="9">
    <location>
        <begin position="10"/>
        <end position="220"/>
    </location>
</feature>
<dbReference type="CDD" id="cd11642">
    <property type="entry name" value="SUMT"/>
    <property type="match status" value="1"/>
</dbReference>
<gene>
    <name evidence="10" type="ORF">C8J25_11727</name>
</gene>
<organism evidence="10 11">
    <name type="scientific">Sphingomonas faeni</name>
    <dbReference type="NCBI Taxonomy" id="185950"/>
    <lineage>
        <taxon>Bacteria</taxon>
        <taxon>Pseudomonadati</taxon>
        <taxon>Pseudomonadota</taxon>
        <taxon>Alphaproteobacteria</taxon>
        <taxon>Sphingomonadales</taxon>
        <taxon>Sphingomonadaceae</taxon>
        <taxon>Sphingomonas</taxon>
    </lineage>
</organism>
<evidence type="ECO:0000256" key="3">
    <source>
        <dbReference type="ARBA" id="ARBA00022603"/>
    </source>
</evidence>
<dbReference type="EC" id="2.1.1.107" evidence="2"/>
<keyword evidence="4 8" id="KW-0808">Transferase</keyword>
<dbReference type="InterPro" id="IPR003043">
    <property type="entry name" value="Uropor_MeTrfase_CS"/>
</dbReference>
<keyword evidence="5" id="KW-0949">S-adenosyl-L-methionine</keyword>
<dbReference type="Gene3D" id="3.30.950.10">
    <property type="entry name" value="Methyltransferase, Cobalt-precorrin-4 Transmethylase, Domain 2"/>
    <property type="match status" value="1"/>
</dbReference>